<sequence>MFSQSFSQLPSPPSSPYHGDMDENEKLNISDDFKRSSIETFMEINQDNCLRNKFMDMIEEGIQINGEITPYGYVLHKLYCIGNKIINKGTKDAVPLRVYEIGKDDFKDFWVHPIYLSLQSFQFFKLFNDINVDNKKGIIEIEVPSLTTFSIILYWLYTGNQDKVLEFGKLDETLCKGIIENIQYLEINIPTKYIY</sequence>
<dbReference type="AlphaFoldDB" id="A0A1Y2ATU9"/>
<evidence type="ECO:0000256" key="1">
    <source>
        <dbReference type="SAM" id="MobiDB-lite"/>
    </source>
</evidence>
<dbReference type="InterPro" id="IPR011333">
    <property type="entry name" value="SKP1/BTB/POZ_sf"/>
</dbReference>
<dbReference type="OrthoDB" id="10250130at2759"/>
<evidence type="ECO:0000259" key="2">
    <source>
        <dbReference type="PROSITE" id="PS50097"/>
    </source>
</evidence>
<evidence type="ECO:0000313" key="4">
    <source>
        <dbReference type="Proteomes" id="UP000193920"/>
    </source>
</evidence>
<name>A0A1Y2ATU9_9FUNG</name>
<gene>
    <name evidence="3" type="ORF">LY90DRAFT_629558</name>
</gene>
<reference evidence="3 4" key="1">
    <citation type="submission" date="2016-08" db="EMBL/GenBank/DDBJ databases">
        <title>A Parts List for Fungal Cellulosomes Revealed by Comparative Genomics.</title>
        <authorList>
            <consortium name="DOE Joint Genome Institute"/>
            <person name="Haitjema C.H."/>
            <person name="Gilmore S.P."/>
            <person name="Henske J.K."/>
            <person name="Solomon K.V."/>
            <person name="De Groot R."/>
            <person name="Kuo A."/>
            <person name="Mondo S.J."/>
            <person name="Salamov A.A."/>
            <person name="Labutti K."/>
            <person name="Zhao Z."/>
            <person name="Chiniquy J."/>
            <person name="Barry K."/>
            <person name="Brewer H.M."/>
            <person name="Purvine S.O."/>
            <person name="Wright A.T."/>
            <person name="Boxma B."/>
            <person name="Van Alen T."/>
            <person name="Hackstein J.H."/>
            <person name="Baker S.E."/>
            <person name="Grigoriev I.V."/>
            <person name="O'Malley M.A."/>
        </authorList>
    </citation>
    <scope>NUCLEOTIDE SEQUENCE [LARGE SCALE GENOMIC DNA]</scope>
    <source>
        <strain evidence="3 4">G1</strain>
    </source>
</reference>
<dbReference type="Proteomes" id="UP000193920">
    <property type="component" value="Unassembled WGS sequence"/>
</dbReference>
<dbReference type="CDD" id="cd18186">
    <property type="entry name" value="BTB_POZ_ZBTB_KLHL-like"/>
    <property type="match status" value="1"/>
</dbReference>
<organism evidence="3 4">
    <name type="scientific">Neocallimastix californiae</name>
    <dbReference type="NCBI Taxonomy" id="1754190"/>
    <lineage>
        <taxon>Eukaryota</taxon>
        <taxon>Fungi</taxon>
        <taxon>Fungi incertae sedis</taxon>
        <taxon>Chytridiomycota</taxon>
        <taxon>Chytridiomycota incertae sedis</taxon>
        <taxon>Neocallimastigomycetes</taxon>
        <taxon>Neocallimastigales</taxon>
        <taxon>Neocallimastigaceae</taxon>
        <taxon>Neocallimastix</taxon>
    </lineage>
</organism>
<feature type="domain" description="BTB" evidence="2">
    <location>
        <begin position="92"/>
        <end position="160"/>
    </location>
</feature>
<dbReference type="InterPro" id="IPR000210">
    <property type="entry name" value="BTB/POZ_dom"/>
</dbReference>
<comment type="caution">
    <text evidence="3">The sequence shown here is derived from an EMBL/GenBank/DDBJ whole genome shotgun (WGS) entry which is preliminary data.</text>
</comment>
<protein>
    <recommendedName>
        <fullName evidence="2">BTB domain-containing protein</fullName>
    </recommendedName>
</protein>
<keyword evidence="4" id="KW-1185">Reference proteome</keyword>
<feature type="region of interest" description="Disordered" evidence="1">
    <location>
        <begin position="1"/>
        <end position="22"/>
    </location>
</feature>
<dbReference type="Gene3D" id="3.30.710.10">
    <property type="entry name" value="Potassium Channel Kv1.1, Chain A"/>
    <property type="match status" value="1"/>
</dbReference>
<evidence type="ECO:0000313" key="3">
    <source>
        <dbReference type="EMBL" id="ORY25894.1"/>
    </source>
</evidence>
<accession>A0A1Y2ATU9</accession>
<dbReference type="SUPFAM" id="SSF54695">
    <property type="entry name" value="POZ domain"/>
    <property type="match status" value="1"/>
</dbReference>
<dbReference type="PROSITE" id="PS50097">
    <property type="entry name" value="BTB"/>
    <property type="match status" value="1"/>
</dbReference>
<dbReference type="EMBL" id="MCOG01000207">
    <property type="protein sequence ID" value="ORY25894.1"/>
    <property type="molecule type" value="Genomic_DNA"/>
</dbReference>
<proteinExistence type="predicted"/>